<evidence type="ECO:0000256" key="2">
    <source>
        <dbReference type="ARBA" id="ARBA00004713"/>
    </source>
</evidence>
<dbReference type="Pfam" id="PF04413">
    <property type="entry name" value="Glycos_transf_N"/>
    <property type="match status" value="1"/>
</dbReference>
<keyword evidence="13" id="KW-0812">Transmembrane</keyword>
<evidence type="ECO:0000256" key="13">
    <source>
        <dbReference type="RuleBase" id="RU365103"/>
    </source>
</evidence>
<dbReference type="Pfam" id="PF00534">
    <property type="entry name" value="Glycos_transf_1"/>
    <property type="match status" value="1"/>
</dbReference>
<dbReference type="RefSeq" id="WP_107298968.1">
    <property type="nucleotide sequence ID" value="NZ_PYMB01000006.1"/>
</dbReference>
<keyword evidence="7 13" id="KW-0808">Transferase</keyword>
<comment type="similarity">
    <text evidence="3">Belongs to the glycosyltransferase group 1 family. Glycosyltransferase 30 subfamily.</text>
</comment>
<keyword evidence="13" id="KW-0448">Lipopolysaccharide biosynthesis</keyword>
<organism evidence="16 17">
    <name type="scientific">Photobacterium rosenbergii</name>
    <dbReference type="NCBI Taxonomy" id="294936"/>
    <lineage>
        <taxon>Bacteria</taxon>
        <taxon>Pseudomonadati</taxon>
        <taxon>Pseudomonadota</taxon>
        <taxon>Gammaproteobacteria</taxon>
        <taxon>Vibrionales</taxon>
        <taxon>Vibrionaceae</taxon>
        <taxon>Photobacterium</taxon>
    </lineage>
</organism>
<dbReference type="GO" id="GO:0009244">
    <property type="term" value="P:lipopolysaccharide core region biosynthetic process"/>
    <property type="evidence" value="ECO:0007669"/>
    <property type="project" value="UniProtKB-UniRule"/>
</dbReference>
<keyword evidence="8" id="KW-0735">Signal-anchor</keyword>
<dbReference type="EC" id="2.4.99.12" evidence="4 13"/>
<dbReference type="UniPathway" id="UPA00958"/>
<comment type="subcellular location">
    <subcellularLocation>
        <location evidence="1">Cell inner membrane</location>
        <topology evidence="1">Single-pass membrane protein</topology>
        <orientation evidence="1">Cytoplasmic side</orientation>
    </subcellularLocation>
    <subcellularLocation>
        <location evidence="13">Cell membrane</location>
    </subcellularLocation>
</comment>
<proteinExistence type="inferred from homology"/>
<dbReference type="InterPro" id="IPR001296">
    <property type="entry name" value="Glyco_trans_1"/>
</dbReference>
<evidence type="ECO:0000313" key="17">
    <source>
        <dbReference type="Proteomes" id="UP000241346"/>
    </source>
</evidence>
<keyword evidence="6" id="KW-0997">Cell inner membrane</keyword>
<comment type="caution">
    <text evidence="16">The sequence shown here is derived from an EMBL/GenBank/DDBJ whole genome shotgun (WGS) entry which is preliminary data.</text>
</comment>
<reference evidence="16 17" key="1">
    <citation type="submission" date="2018-03" db="EMBL/GenBank/DDBJ databases">
        <title>Whole genome sequencing of Histamine producing bacteria.</title>
        <authorList>
            <person name="Butler K."/>
        </authorList>
    </citation>
    <scope>NUCLEOTIDE SEQUENCE [LARGE SCALE GENOMIC DNA]</scope>
    <source>
        <strain evidence="16 17">DSM 19138</strain>
    </source>
</reference>
<comment type="catalytic activity">
    <reaction evidence="10 13">
        <text>lipid IVA (E. coli) + CMP-3-deoxy-beta-D-manno-octulosonate = alpha-Kdo-(2-&gt;6)-lipid IVA (E. coli) + CMP + H(+)</text>
        <dbReference type="Rhea" id="RHEA:28066"/>
        <dbReference type="ChEBI" id="CHEBI:15378"/>
        <dbReference type="ChEBI" id="CHEBI:58603"/>
        <dbReference type="ChEBI" id="CHEBI:60364"/>
        <dbReference type="ChEBI" id="CHEBI:60377"/>
        <dbReference type="ChEBI" id="CHEBI:85987"/>
        <dbReference type="EC" id="2.4.99.12"/>
    </reaction>
</comment>
<evidence type="ECO:0000256" key="11">
    <source>
        <dbReference type="PIRSR" id="PIRSR639901-1"/>
    </source>
</evidence>
<feature type="site" description="Transition state stabilizer" evidence="12">
    <location>
        <position position="133"/>
    </location>
</feature>
<comment type="pathway">
    <text evidence="2 13">Bacterial outer membrane biogenesis; LPS core biosynthesis.</text>
</comment>
<dbReference type="EMBL" id="PYMB01000006">
    <property type="protein sequence ID" value="PSW11826.1"/>
    <property type="molecule type" value="Genomic_DNA"/>
</dbReference>
<feature type="transmembrane region" description="Helical" evidence="13">
    <location>
        <begin position="6"/>
        <end position="23"/>
    </location>
</feature>
<dbReference type="SUPFAM" id="SSF53756">
    <property type="entry name" value="UDP-Glycosyltransferase/glycogen phosphorylase"/>
    <property type="match status" value="1"/>
</dbReference>
<dbReference type="Gene3D" id="3.40.50.2000">
    <property type="entry name" value="Glycogen Phosphorylase B"/>
    <property type="match status" value="1"/>
</dbReference>
<dbReference type="GO" id="GO:0043842">
    <property type="term" value="F:Kdo transferase activity"/>
    <property type="evidence" value="ECO:0007669"/>
    <property type="project" value="UniProtKB-EC"/>
</dbReference>
<keyword evidence="13" id="KW-0472">Membrane</keyword>
<evidence type="ECO:0000256" key="3">
    <source>
        <dbReference type="ARBA" id="ARBA00006380"/>
    </source>
</evidence>
<evidence type="ECO:0000256" key="5">
    <source>
        <dbReference type="ARBA" id="ARBA00019077"/>
    </source>
</evidence>
<dbReference type="FunFam" id="3.40.50.2000:FF:000032">
    <property type="entry name" value="3-deoxy-D-manno-octulosonic acid transferase"/>
    <property type="match status" value="1"/>
</dbReference>
<dbReference type="InterPro" id="IPR038107">
    <property type="entry name" value="Glycos_transf_N_sf"/>
</dbReference>
<evidence type="ECO:0000256" key="1">
    <source>
        <dbReference type="ARBA" id="ARBA00004388"/>
    </source>
</evidence>
<evidence type="ECO:0000313" key="16">
    <source>
        <dbReference type="EMBL" id="PSW11826.1"/>
    </source>
</evidence>
<dbReference type="NCBIfam" id="NF004388">
    <property type="entry name" value="PRK05749.1-4"/>
    <property type="match status" value="1"/>
</dbReference>
<dbReference type="AlphaFoldDB" id="A0A2T3NCK4"/>
<evidence type="ECO:0000256" key="6">
    <source>
        <dbReference type="ARBA" id="ARBA00022519"/>
    </source>
</evidence>
<protein>
    <recommendedName>
        <fullName evidence="5 13">3-deoxy-D-manno-octulosonic acid transferase</fullName>
        <shortName evidence="13">Kdo transferase</shortName>
        <ecNumber evidence="4 13">2.4.99.12</ecNumber>
    </recommendedName>
    <alternativeName>
        <fullName evidence="9 13">Lipid IV(A) 3-deoxy-D-manno-octulosonic acid transferase</fullName>
    </alternativeName>
</protein>
<feature type="domain" description="Glycosyl transferase family 1" evidence="14">
    <location>
        <begin position="249"/>
        <end position="403"/>
    </location>
</feature>
<keyword evidence="13" id="KW-1133">Transmembrane helix</keyword>
<feature type="active site" description="Proton acceptor" evidence="11">
    <location>
        <position position="64"/>
    </location>
</feature>
<dbReference type="PANTHER" id="PTHR42755">
    <property type="entry name" value="3-DEOXY-MANNO-OCTULOSONATE CYTIDYLYLTRANSFERASE"/>
    <property type="match status" value="1"/>
</dbReference>
<dbReference type="InterPro" id="IPR039901">
    <property type="entry name" value="Kdotransferase"/>
</dbReference>
<dbReference type="GO" id="GO:0005886">
    <property type="term" value="C:plasma membrane"/>
    <property type="evidence" value="ECO:0007669"/>
    <property type="project" value="UniProtKB-SubCell"/>
</dbReference>
<gene>
    <name evidence="16" type="ORF">C9J01_14990</name>
</gene>
<dbReference type="OrthoDB" id="9789797at2"/>
<evidence type="ECO:0000259" key="15">
    <source>
        <dbReference type="Pfam" id="PF04413"/>
    </source>
</evidence>
<evidence type="ECO:0000256" key="9">
    <source>
        <dbReference type="ARBA" id="ARBA00031445"/>
    </source>
</evidence>
<dbReference type="PANTHER" id="PTHR42755:SF1">
    <property type="entry name" value="3-DEOXY-D-MANNO-OCTULOSONIC ACID TRANSFERASE, MITOCHONDRIAL-RELATED"/>
    <property type="match status" value="1"/>
</dbReference>
<evidence type="ECO:0000256" key="12">
    <source>
        <dbReference type="PIRSR" id="PIRSR639901-2"/>
    </source>
</evidence>
<evidence type="ECO:0000256" key="7">
    <source>
        <dbReference type="ARBA" id="ARBA00022679"/>
    </source>
</evidence>
<feature type="domain" description="3-deoxy-D-manno-octulosonic-acid transferase N-terminal" evidence="15">
    <location>
        <begin position="35"/>
        <end position="214"/>
    </location>
</feature>
<evidence type="ECO:0000256" key="8">
    <source>
        <dbReference type="ARBA" id="ARBA00022968"/>
    </source>
</evidence>
<comment type="function">
    <text evidence="13">Involved in lipopolysaccharide (LPS) biosynthesis. Catalyzes the transfer of 3-deoxy-D-manno-octulosonate (Kdo) residue(s) from CMP-Kdo to lipid IV(A), the tetraacyldisaccharide-1,4'-bisphosphate precursor of lipid A.</text>
</comment>
<evidence type="ECO:0000259" key="14">
    <source>
        <dbReference type="Pfam" id="PF00534"/>
    </source>
</evidence>
<dbReference type="Gene3D" id="3.40.50.11720">
    <property type="entry name" value="3-Deoxy-D-manno-octulosonic-acid transferase, N-terminal domain"/>
    <property type="match status" value="1"/>
</dbReference>
<dbReference type="GO" id="GO:0009245">
    <property type="term" value="P:lipid A biosynthetic process"/>
    <property type="evidence" value="ECO:0007669"/>
    <property type="project" value="TreeGrafter"/>
</dbReference>
<keyword evidence="13" id="KW-1003">Cell membrane</keyword>
<dbReference type="Proteomes" id="UP000241346">
    <property type="component" value="Unassembled WGS sequence"/>
</dbReference>
<dbReference type="InterPro" id="IPR007507">
    <property type="entry name" value="Glycos_transf_N"/>
</dbReference>
<feature type="site" description="Transition state stabilizer" evidence="12">
    <location>
        <position position="211"/>
    </location>
</feature>
<name>A0A2T3NCK4_9GAMM</name>
<accession>A0A2T3NCK4</accession>
<sequence>MFIRALYTLLLTAASPLLLFGLYRRRPNKPKFGPRWKEHFGFTPPLVDANNGQPLWIHAVSVGESIAAIPVIKAIKAKNPEQTIVVTTTTSTGAEQISKLGDLVEHRYMPIDFAWCVRGFLKTIKPSAMLIMETELWPNTLATVHQANIPVVVMNARLSERSARRYAKFQPVFDMIAANLDHLLCLHRDDADRFAQLGIAPERLSVTGSVKFDIQIEPALIEQSQQLRQQLGESRPVWIAASTHKGEDEQILEAFNTVKQQHPESLLILVPRHPERFDSVAELCQSQQLSCVRRTSEQDVDEATDVYLADTMGEMLLLMGAADVTVMCGSLVGDKVGGHNMLEPAALAKPVLTGPSFYNFADITQQLEAAGALKVCDDAKQIAEHLDELLSDPTQCQHMGKAAIGVVQQNQGAVAKTLAVLDQQRQGYPVRCQQTK</sequence>
<evidence type="ECO:0000256" key="10">
    <source>
        <dbReference type="ARBA" id="ARBA00049183"/>
    </source>
</evidence>
<dbReference type="FunFam" id="3.40.50.11720:FF:000001">
    <property type="entry name" value="3-deoxy-D-manno-octulosonic acid transferase"/>
    <property type="match status" value="1"/>
</dbReference>
<evidence type="ECO:0000256" key="4">
    <source>
        <dbReference type="ARBA" id="ARBA00012621"/>
    </source>
</evidence>